<dbReference type="InterPro" id="IPR000743">
    <property type="entry name" value="Glyco_hydro_28"/>
</dbReference>
<evidence type="ECO:0000256" key="1">
    <source>
        <dbReference type="ARBA" id="ARBA00008834"/>
    </source>
</evidence>
<evidence type="ECO:0000256" key="3">
    <source>
        <dbReference type="ARBA" id="ARBA00023295"/>
    </source>
</evidence>
<sequence length="567" mass="63088">MKKSITALLIWMVLFSVTSCNNKTIKGIRNTSYSENEKSIGGLNLPFKMPDVQIPVFKADTLNIEDFGAVPNSQELCTEAINEAIKKCSESGGGVVVIPSGLWTTGPIKMKSNVNLHTKNGAYISFTGDLSQYKLIHSYFEGNKVIRCESPITGVDLENIAITGQGIFDGNGSKWRPVKIGKMTDEQWKTLVNSGGVLSKDRKIWYPSEGALIGNEEKDKLPKTPTVENMEPYKQALRPVMVSFVNCKKLLLDGVTFQNSPAWNVNPLLCEHVTLSNLTIRNPWYSQNGDGLDIESCRIGTVTNCRFDVGDDAICIKSGKDKEGRERAKPTELFVITDCVVYHAHGGFVIGSEMSGGVRNIFVKNLTFNGTDCGLRFKSVRGRGGVVENIWMEDIRMNNIPTDAINFNLYYFGKAIAEDPHTGEMTVEKMPVSEETPAFKNMYFKNIYVNGAKQALKIMGIPEMPVQNIQFKNMIIRSEVGIQMNYVRKIDFENIDLRLDKPGIAASLSNSQNVTIESFKSTGESQAFWVGGATTKEISLKMKGYKMTFEKDIKVLESIKDQVKIMD</sequence>
<proteinExistence type="inferred from homology"/>
<dbReference type="Pfam" id="PF00295">
    <property type="entry name" value="Glyco_hydro_28"/>
    <property type="match status" value="1"/>
</dbReference>
<evidence type="ECO:0000256" key="4">
    <source>
        <dbReference type="RuleBase" id="RU361169"/>
    </source>
</evidence>
<dbReference type="PROSITE" id="PS51257">
    <property type="entry name" value="PROKAR_LIPOPROTEIN"/>
    <property type="match status" value="1"/>
</dbReference>
<dbReference type="GO" id="GO:0005975">
    <property type="term" value="P:carbohydrate metabolic process"/>
    <property type="evidence" value="ECO:0007669"/>
    <property type="project" value="InterPro"/>
</dbReference>
<reference evidence="6 7" key="1">
    <citation type="submission" date="2019-03" db="EMBL/GenBank/DDBJ databases">
        <title>Flavobacterium AR-3-4 sp. nov. isolated from arctic soil.</title>
        <authorList>
            <person name="Chaudhary D.K."/>
        </authorList>
    </citation>
    <scope>NUCLEOTIDE SEQUENCE [LARGE SCALE GENOMIC DNA]</scope>
    <source>
        <strain evidence="6 7">AR-3-4</strain>
    </source>
</reference>
<name>A0A4R5CMI5_9FLAO</name>
<keyword evidence="3 4" id="KW-0326">Glycosidase</keyword>
<dbReference type="InterPro" id="IPR006626">
    <property type="entry name" value="PbH1"/>
</dbReference>
<dbReference type="RefSeq" id="WP_132002963.1">
    <property type="nucleotide sequence ID" value="NZ_SMFK01000002.1"/>
</dbReference>
<dbReference type="EMBL" id="SMFK01000002">
    <property type="protein sequence ID" value="TDD98742.1"/>
    <property type="molecule type" value="Genomic_DNA"/>
</dbReference>
<dbReference type="GO" id="GO:0004650">
    <property type="term" value="F:polygalacturonase activity"/>
    <property type="evidence" value="ECO:0007669"/>
    <property type="project" value="InterPro"/>
</dbReference>
<dbReference type="Proteomes" id="UP000295479">
    <property type="component" value="Unassembled WGS sequence"/>
</dbReference>
<keyword evidence="7" id="KW-1185">Reference proteome</keyword>
<organism evidence="6 7">
    <name type="scientific">Flavobacterium cellulosilyticum</name>
    <dbReference type="NCBI Taxonomy" id="2541731"/>
    <lineage>
        <taxon>Bacteria</taxon>
        <taxon>Pseudomonadati</taxon>
        <taxon>Bacteroidota</taxon>
        <taxon>Flavobacteriia</taxon>
        <taxon>Flavobacteriales</taxon>
        <taxon>Flavobacteriaceae</taxon>
        <taxon>Flavobacterium</taxon>
    </lineage>
</organism>
<keyword evidence="5" id="KW-0732">Signal</keyword>
<protein>
    <submittedName>
        <fullName evidence="6">Glycoside hydrolase family 28 protein</fullName>
    </submittedName>
</protein>
<comment type="caution">
    <text evidence="6">The sequence shown here is derived from an EMBL/GenBank/DDBJ whole genome shotgun (WGS) entry which is preliminary data.</text>
</comment>
<feature type="chain" id="PRO_5020259336" evidence="5">
    <location>
        <begin position="23"/>
        <end position="567"/>
    </location>
</feature>
<evidence type="ECO:0000256" key="2">
    <source>
        <dbReference type="ARBA" id="ARBA00022801"/>
    </source>
</evidence>
<dbReference type="AlphaFoldDB" id="A0A4R5CMI5"/>
<dbReference type="SUPFAM" id="SSF51126">
    <property type="entry name" value="Pectin lyase-like"/>
    <property type="match status" value="1"/>
</dbReference>
<dbReference type="PANTHER" id="PTHR31339:SF9">
    <property type="entry name" value="PLASMIN AND FIBRONECTIN-BINDING PROTEIN A"/>
    <property type="match status" value="1"/>
</dbReference>
<dbReference type="InterPro" id="IPR011050">
    <property type="entry name" value="Pectin_lyase_fold/virulence"/>
</dbReference>
<accession>A0A4R5CMI5</accession>
<dbReference type="PANTHER" id="PTHR31339">
    <property type="entry name" value="PECTIN LYASE-RELATED"/>
    <property type="match status" value="1"/>
</dbReference>
<feature type="signal peptide" evidence="5">
    <location>
        <begin position="1"/>
        <end position="22"/>
    </location>
</feature>
<evidence type="ECO:0000313" key="7">
    <source>
        <dbReference type="Proteomes" id="UP000295479"/>
    </source>
</evidence>
<dbReference type="InterPro" id="IPR012334">
    <property type="entry name" value="Pectin_lyas_fold"/>
</dbReference>
<dbReference type="Gene3D" id="2.160.20.10">
    <property type="entry name" value="Single-stranded right-handed beta-helix, Pectin lyase-like"/>
    <property type="match status" value="1"/>
</dbReference>
<evidence type="ECO:0000256" key="5">
    <source>
        <dbReference type="SAM" id="SignalP"/>
    </source>
</evidence>
<keyword evidence="2 4" id="KW-0378">Hydrolase</keyword>
<dbReference type="InterPro" id="IPR051801">
    <property type="entry name" value="GH28_Enzymes"/>
</dbReference>
<evidence type="ECO:0000313" key="6">
    <source>
        <dbReference type="EMBL" id="TDD98742.1"/>
    </source>
</evidence>
<dbReference type="OrthoDB" id="9795222at2"/>
<dbReference type="SMART" id="SM00710">
    <property type="entry name" value="PbH1"/>
    <property type="match status" value="6"/>
</dbReference>
<comment type="similarity">
    <text evidence="1 4">Belongs to the glycosyl hydrolase 28 family.</text>
</comment>
<gene>
    <name evidence="6" type="ORF">E0F76_06340</name>
</gene>